<reference key="1">
    <citation type="submission" date="2007-01" db="EMBL/GenBank/DDBJ databases">
        <title>The Genome Sequence of Puccinia graminis f. sp. tritici Strain CRL 75-36-700-3.</title>
        <authorList>
            <consortium name="The Broad Institute Genome Sequencing Platform"/>
            <person name="Birren B."/>
            <person name="Lander E."/>
            <person name="Galagan J."/>
            <person name="Nusbaum C."/>
            <person name="Devon K."/>
            <person name="Cuomo C."/>
            <person name="Jaffe D."/>
            <person name="Butler J."/>
            <person name="Alvarez P."/>
            <person name="Gnerre S."/>
            <person name="Grabherr M."/>
            <person name="Mauceli E."/>
            <person name="Brockman W."/>
            <person name="Young S."/>
            <person name="LaButti K."/>
            <person name="Sykes S."/>
            <person name="DeCaprio D."/>
            <person name="Crawford M."/>
            <person name="Koehrsen M."/>
            <person name="Engels R."/>
            <person name="Montgomery P."/>
            <person name="Pearson M."/>
            <person name="Howarth C."/>
            <person name="Larson L."/>
            <person name="White J."/>
            <person name="Zeng Q."/>
            <person name="Kodira C."/>
            <person name="Yandava C."/>
            <person name="Alvarado L."/>
            <person name="O'Leary S."/>
            <person name="Szabo L."/>
            <person name="Dean R."/>
            <person name="Schein J."/>
        </authorList>
    </citation>
    <scope>NUCLEOTIDE SEQUENCE</scope>
    <source>
        <strain>CRL 75-36-700-3</strain>
    </source>
</reference>
<evidence type="ECO:0000313" key="1">
    <source>
        <dbReference type="EMBL" id="EFP77907.1"/>
    </source>
</evidence>
<gene>
    <name evidence="1" type="ORF">PGTG_03863</name>
</gene>
<reference evidence="2" key="2">
    <citation type="journal article" date="2011" name="Proc. Natl. Acad. Sci. U.S.A.">
        <title>Obligate biotrophy features unraveled by the genomic analysis of rust fungi.</title>
        <authorList>
            <person name="Duplessis S."/>
            <person name="Cuomo C.A."/>
            <person name="Lin Y.-C."/>
            <person name="Aerts A."/>
            <person name="Tisserant E."/>
            <person name="Veneault-Fourrey C."/>
            <person name="Joly D.L."/>
            <person name="Hacquard S."/>
            <person name="Amselem J."/>
            <person name="Cantarel B.L."/>
            <person name="Chiu R."/>
            <person name="Coutinho P.M."/>
            <person name="Feau N."/>
            <person name="Field M."/>
            <person name="Frey P."/>
            <person name="Gelhaye E."/>
            <person name="Goldberg J."/>
            <person name="Grabherr M.G."/>
            <person name="Kodira C.D."/>
            <person name="Kohler A."/>
            <person name="Kuees U."/>
            <person name="Lindquist E.A."/>
            <person name="Lucas S.M."/>
            <person name="Mago R."/>
            <person name="Mauceli E."/>
            <person name="Morin E."/>
            <person name="Murat C."/>
            <person name="Pangilinan J.L."/>
            <person name="Park R."/>
            <person name="Pearson M."/>
            <person name="Quesneville H."/>
            <person name="Rouhier N."/>
            <person name="Sakthikumar S."/>
            <person name="Salamov A.A."/>
            <person name="Schmutz J."/>
            <person name="Selles B."/>
            <person name="Shapiro H."/>
            <person name="Tanguay P."/>
            <person name="Tuskan G.A."/>
            <person name="Henrissat B."/>
            <person name="Van de Peer Y."/>
            <person name="Rouze P."/>
            <person name="Ellis J.G."/>
            <person name="Dodds P.N."/>
            <person name="Schein J.E."/>
            <person name="Zhong S."/>
            <person name="Hamelin R.C."/>
            <person name="Grigoriev I.V."/>
            <person name="Szabo L.J."/>
            <person name="Martin F."/>
        </authorList>
    </citation>
    <scope>NUCLEOTIDE SEQUENCE [LARGE SCALE GENOMIC DNA]</scope>
    <source>
        <strain evidence="2">CRL 75-36-700-3 / race SCCL</strain>
    </source>
</reference>
<evidence type="ECO:0000313" key="2">
    <source>
        <dbReference type="Proteomes" id="UP000008783"/>
    </source>
</evidence>
<protein>
    <submittedName>
        <fullName evidence="1">Uncharacterized protein</fullName>
    </submittedName>
</protein>
<name>E3K0T2_PUCGT</name>
<dbReference type="KEGG" id="pgr:PGTG_03863"/>
<dbReference type="EMBL" id="DS178269">
    <property type="protein sequence ID" value="EFP77907.1"/>
    <property type="molecule type" value="Genomic_DNA"/>
</dbReference>
<dbReference type="AlphaFoldDB" id="E3K0T2"/>
<dbReference type="Proteomes" id="UP000008783">
    <property type="component" value="Unassembled WGS sequence"/>
</dbReference>
<dbReference type="HOGENOM" id="CLU_2159679_0_0_1"/>
<sequence length="111" mass="12035">MAKAARFTLNLETSTKIVNALKPRVNIAPRSLPQSVFLCLGATATKDCFASSTGIWLTSPGTGAVTGRVFGCWWTGSVPQGESTGDDNEEEDSQWVIDSTEFLHNDDLREI</sequence>
<dbReference type="VEuPathDB" id="FungiDB:PGTG_03863"/>
<accession>E3K0T2</accession>
<dbReference type="InParanoid" id="E3K0T2"/>
<proteinExistence type="predicted"/>
<dbReference type="RefSeq" id="XP_003322326.1">
    <property type="nucleotide sequence ID" value="XM_003322278.2"/>
</dbReference>
<dbReference type="GeneID" id="10541048"/>
<keyword evidence="2" id="KW-1185">Reference proteome</keyword>
<organism evidence="1 2">
    <name type="scientific">Puccinia graminis f. sp. tritici (strain CRL 75-36-700-3 / race SCCL)</name>
    <name type="common">Black stem rust fungus</name>
    <dbReference type="NCBI Taxonomy" id="418459"/>
    <lineage>
        <taxon>Eukaryota</taxon>
        <taxon>Fungi</taxon>
        <taxon>Dikarya</taxon>
        <taxon>Basidiomycota</taxon>
        <taxon>Pucciniomycotina</taxon>
        <taxon>Pucciniomycetes</taxon>
        <taxon>Pucciniales</taxon>
        <taxon>Pucciniaceae</taxon>
        <taxon>Puccinia</taxon>
    </lineage>
</organism>